<dbReference type="InterPro" id="IPR052021">
    <property type="entry name" value="Type-I_RS_S_subunit"/>
</dbReference>
<dbReference type="CDD" id="cd17260">
    <property type="entry name" value="RMtype1_S_EcoEI-TRD1-CR1_like"/>
    <property type="match status" value="1"/>
</dbReference>
<dbReference type="STRING" id="1229727.Ga0080559_TMP2415"/>
<name>A0A1U7D4X9_9RHOB</name>
<evidence type="ECO:0000256" key="2">
    <source>
        <dbReference type="ARBA" id="ARBA00022747"/>
    </source>
</evidence>
<keyword evidence="3" id="KW-0238">DNA-binding</keyword>
<protein>
    <submittedName>
        <fullName evidence="5">Type I restriction enzyme, S subunit</fullName>
        <ecNumber evidence="5">3.1.21.3</ecNumber>
    </submittedName>
</protein>
<dbReference type="GO" id="GO:0009035">
    <property type="term" value="F:type I site-specific deoxyribonuclease activity"/>
    <property type="evidence" value="ECO:0007669"/>
    <property type="project" value="UniProtKB-EC"/>
</dbReference>
<keyword evidence="5" id="KW-0378">Hydrolase</keyword>
<reference evidence="5 6" key="1">
    <citation type="submission" date="2016-03" db="EMBL/GenBank/DDBJ databases">
        <title>Deep-sea bacteria in the southern Pacific.</title>
        <authorList>
            <person name="Tang K."/>
        </authorList>
    </citation>
    <scope>NUCLEOTIDE SEQUENCE [LARGE SCALE GENOMIC DNA]</scope>
    <source>
        <strain evidence="5 6">JLT2016</strain>
    </source>
</reference>
<evidence type="ECO:0000313" key="6">
    <source>
        <dbReference type="Proteomes" id="UP000186559"/>
    </source>
</evidence>
<dbReference type="Gene3D" id="3.90.220.20">
    <property type="entry name" value="DNA methylase specificity domains"/>
    <property type="match status" value="2"/>
</dbReference>
<dbReference type="AlphaFoldDB" id="A0A1U7D4X9"/>
<sequence length="421" mass="46238">MKVGDGYRAKNSELGGNGLVFLRSAYLQDSGFRLDDPDRFQVAEPGKFGDKIACRGDSVITTKGNSTGRVGYVKGSVEGAVYSPHLSYWRSMDHRRIEPRFLYYWSRSAEFLDQLGGMAFSTDMAPYLSLRDQLRLEISLPEIGIQQGIAATLGALDDKIELNRRMSATLEEMARALYRSWFVDFAPVHARALGQTPAHMDATTVALFPDSFGPDGLPRGWEAGTLADLIEFNPKESLPKGTAAPYLEMKALPTSGMSADAPYLREFTSGTKFRERDTLLARITPCLENGKTAVVDDLLGSEIGWGSTEFIVMRAKPGISVALPYCIARDPDFRAEAIQTMTGSSGRQRADAKRISELNMAIALAPVHTAFSDIVSPMLDRVVAAGQEARNLASLRDALLPRLMSGELRIREAEKQVEEVV</sequence>
<gene>
    <name evidence="5" type="ORF">Ga0080559_TMP2415</name>
</gene>
<dbReference type="REBASE" id="188333">
    <property type="entry name" value="S.TprJLTORF2416P"/>
</dbReference>
<comment type="similarity">
    <text evidence="1">Belongs to the type-I restriction system S methylase family.</text>
</comment>
<dbReference type="EC" id="3.1.21.3" evidence="5"/>
<dbReference type="OrthoDB" id="512700at2"/>
<dbReference type="Proteomes" id="UP000186559">
    <property type="component" value="Chromosome"/>
</dbReference>
<feature type="domain" description="Type I restriction modification DNA specificity" evidence="4">
    <location>
        <begin position="48"/>
        <end position="171"/>
    </location>
</feature>
<dbReference type="GO" id="GO:0009307">
    <property type="term" value="P:DNA restriction-modification system"/>
    <property type="evidence" value="ECO:0007669"/>
    <property type="project" value="UniProtKB-KW"/>
</dbReference>
<dbReference type="InterPro" id="IPR000055">
    <property type="entry name" value="Restrct_endonuc_typeI_TRD"/>
</dbReference>
<dbReference type="SUPFAM" id="SSF116734">
    <property type="entry name" value="DNA methylase specificity domain"/>
    <property type="match status" value="2"/>
</dbReference>
<dbReference type="GO" id="GO:0003677">
    <property type="term" value="F:DNA binding"/>
    <property type="evidence" value="ECO:0007669"/>
    <property type="project" value="UniProtKB-KW"/>
</dbReference>
<dbReference type="PANTHER" id="PTHR30408:SF13">
    <property type="entry name" value="TYPE I RESTRICTION ENZYME HINDI SPECIFICITY SUBUNIT"/>
    <property type="match status" value="1"/>
</dbReference>
<dbReference type="EMBL" id="CP014796">
    <property type="protein sequence ID" value="APX23211.1"/>
    <property type="molecule type" value="Genomic_DNA"/>
</dbReference>
<evidence type="ECO:0000256" key="1">
    <source>
        <dbReference type="ARBA" id="ARBA00010923"/>
    </source>
</evidence>
<organism evidence="5 6">
    <name type="scientific">Salipiger profundus</name>
    <dbReference type="NCBI Taxonomy" id="1229727"/>
    <lineage>
        <taxon>Bacteria</taxon>
        <taxon>Pseudomonadati</taxon>
        <taxon>Pseudomonadota</taxon>
        <taxon>Alphaproteobacteria</taxon>
        <taxon>Rhodobacterales</taxon>
        <taxon>Roseobacteraceae</taxon>
        <taxon>Salipiger</taxon>
    </lineage>
</organism>
<evidence type="ECO:0000313" key="5">
    <source>
        <dbReference type="EMBL" id="APX23211.1"/>
    </source>
</evidence>
<evidence type="ECO:0000256" key="3">
    <source>
        <dbReference type="ARBA" id="ARBA00023125"/>
    </source>
</evidence>
<dbReference type="InterPro" id="IPR044946">
    <property type="entry name" value="Restrct_endonuc_typeI_TRD_sf"/>
</dbReference>
<evidence type="ECO:0000259" key="4">
    <source>
        <dbReference type="Pfam" id="PF01420"/>
    </source>
</evidence>
<dbReference type="PANTHER" id="PTHR30408">
    <property type="entry name" value="TYPE-1 RESTRICTION ENZYME ECOKI SPECIFICITY PROTEIN"/>
    <property type="match status" value="1"/>
</dbReference>
<dbReference type="KEGG" id="tpro:Ga0080559_TMP2415"/>
<accession>A0A1U7D4X9</accession>
<proteinExistence type="inferred from homology"/>
<keyword evidence="2" id="KW-0680">Restriction system</keyword>
<keyword evidence="6" id="KW-1185">Reference proteome</keyword>
<dbReference type="Pfam" id="PF01420">
    <property type="entry name" value="Methylase_S"/>
    <property type="match status" value="1"/>
</dbReference>
<dbReference type="RefSeq" id="WP_083697788.1">
    <property type="nucleotide sequence ID" value="NZ_BMEW01000005.1"/>
</dbReference>